<gene>
    <name evidence="8" type="ORF">J2S15_001677</name>
</gene>
<keyword evidence="3" id="KW-0175">Coiled coil</keyword>
<organism evidence="8 9">
    <name type="scientific">Breznakia pachnodae</name>
    <dbReference type="NCBI Taxonomy" id="265178"/>
    <lineage>
        <taxon>Bacteria</taxon>
        <taxon>Bacillati</taxon>
        <taxon>Bacillota</taxon>
        <taxon>Erysipelotrichia</taxon>
        <taxon>Erysipelotrichales</taxon>
        <taxon>Erysipelotrichaceae</taxon>
        <taxon>Breznakia</taxon>
    </lineage>
</organism>
<evidence type="ECO:0000256" key="2">
    <source>
        <dbReference type="ARBA" id="ARBA00022737"/>
    </source>
</evidence>
<keyword evidence="6" id="KW-0732">Signal</keyword>
<dbReference type="Pfam" id="PF18449">
    <property type="entry name" value="Endotoxin_C2"/>
    <property type="match status" value="1"/>
</dbReference>
<evidence type="ECO:0000313" key="9">
    <source>
        <dbReference type="Proteomes" id="UP001230220"/>
    </source>
</evidence>
<feature type="domain" description="Pesticidal crystal protein Cry1Aa" evidence="7">
    <location>
        <begin position="778"/>
        <end position="834"/>
    </location>
</feature>
<proteinExistence type="predicted"/>
<feature type="coiled-coil region" evidence="3">
    <location>
        <begin position="25"/>
        <end position="52"/>
    </location>
</feature>
<feature type="compositionally biased region" description="Polar residues" evidence="4">
    <location>
        <begin position="913"/>
        <end position="926"/>
    </location>
</feature>
<dbReference type="EMBL" id="JAUSUR010000002">
    <property type="protein sequence ID" value="MDQ0360932.1"/>
    <property type="molecule type" value="Genomic_DNA"/>
</dbReference>
<evidence type="ECO:0000256" key="3">
    <source>
        <dbReference type="SAM" id="Coils"/>
    </source>
</evidence>
<dbReference type="RefSeq" id="WP_307407208.1">
    <property type="nucleotide sequence ID" value="NZ_JAUSUR010000002.1"/>
</dbReference>
<comment type="caution">
    <text evidence="8">The sequence shown here is derived from an EMBL/GenBank/DDBJ whole genome shotgun (WGS) entry which is preliminary data.</text>
</comment>
<evidence type="ECO:0000256" key="6">
    <source>
        <dbReference type="SAM" id="SignalP"/>
    </source>
</evidence>
<reference evidence="8 9" key="1">
    <citation type="submission" date="2023-07" db="EMBL/GenBank/DDBJ databases">
        <title>Genomic Encyclopedia of Type Strains, Phase IV (KMG-IV): sequencing the most valuable type-strain genomes for metagenomic binning, comparative biology and taxonomic classification.</title>
        <authorList>
            <person name="Goeker M."/>
        </authorList>
    </citation>
    <scope>NUCLEOTIDE SEQUENCE [LARGE SCALE GENOMIC DNA]</scope>
    <source>
        <strain evidence="8 9">DSM 16784</strain>
    </source>
</reference>
<evidence type="ECO:0000256" key="5">
    <source>
        <dbReference type="SAM" id="Phobius"/>
    </source>
</evidence>
<keyword evidence="2" id="KW-0677">Repeat</keyword>
<evidence type="ECO:0000256" key="4">
    <source>
        <dbReference type="SAM" id="MobiDB-lite"/>
    </source>
</evidence>
<keyword evidence="1" id="KW-0433">Leucine-rich repeat</keyword>
<evidence type="ECO:0000259" key="7">
    <source>
        <dbReference type="Pfam" id="PF18449"/>
    </source>
</evidence>
<feature type="region of interest" description="Disordered" evidence="4">
    <location>
        <begin position="887"/>
        <end position="926"/>
    </location>
</feature>
<feature type="signal peptide" evidence="6">
    <location>
        <begin position="1"/>
        <end position="26"/>
    </location>
</feature>
<protein>
    <submittedName>
        <fullName evidence="8">Leucine-rich repeat (LRR) protein</fullName>
    </submittedName>
</protein>
<keyword evidence="5" id="KW-1133">Transmembrane helix</keyword>
<name>A0ABU0E203_9FIRM</name>
<feature type="compositionally biased region" description="Polar residues" evidence="4">
    <location>
        <begin position="893"/>
        <end position="906"/>
    </location>
</feature>
<dbReference type="InterPro" id="IPR054544">
    <property type="entry name" value="Pest_crys_Cry1Aa_dom-IV"/>
</dbReference>
<keyword evidence="5" id="KW-0812">Transmembrane</keyword>
<sequence>MKSNKQKILMSLLAVGMLFSLTTANAITANELEEENNEIHEEQETVEEEIIDETEIQEEIVIDVNNEVTEEETAPEEVVTTSQTLDVNPTSGIVATSASLEADVTTLAQAFPDANFRTFVGKTVLGNASYDDSTDSGNKLTTADITKITARTGVSISNLNIESLDGIKYFTSLTSLSCGGNLLTELDVSMLTNLKTINCSSNQLVSLNVSNLTNLTSLNCIKNQLVELDVSTLINLKTLTCTTNQLTSLDVSNLINLETLTCTGNQISALDITALNDLTTLTCNSNKIKELDLSNSINLTTLICSSNLIEELDVSALANLTYLNCNINQLSTLDVSNLINLETLHCGTNNLTSLDLTNLGNLKVLGCGKNNLTELDVTNLTDLTQINFQSNKITSIDLSNNHKLTSIQCYINPISKIVISEAAKPNITTFNYRSTNIESIDLTNFTSLTGTLAMTKSTNANLSQLGALYVTGSRPYTDTSMVRVLADVGSISWDAGTGYYVIPANCNATYGFSVTSPSSNGFSSQENVDSLPNGGLMDDEGNLIPGATLADVLSDGTIKVPAGGTIATPNGTYTFDGEATIKDGVITTKDSYMFEKNISVYDEATDSYVADISAIKTVVDVKDGTSSSIDSITGEMDVTAGSVVTNNNGDKTYLTDKGTVDTDGNVISDGTMISVPADKTGEVTTDGNGNTVLPGGSIVSDNGEEVAYPGTIVIDKDDNSITYLPVDSLLNEDGTNLASGIDQKAIDDAQAIVDQMTDSNLKTELQDKINTAQDMLDAKNAVDDLFNDKKDNLAEDVTQKDIDDAKDLVNKLPDGELKEELQKELDKAQDMLNAKNAVEDLLDKDGNLNTGVTQEDIDNAQDLVNKLPDGELKDQLQTIIDDAQKQLDEKNNPIVNPSTKPTTSVPVQKPSVAGSSTTGNNVDTSDTTNLSLYLGMLVVSLSGLVIVLKRNKAKN</sequence>
<dbReference type="Proteomes" id="UP001230220">
    <property type="component" value="Unassembled WGS sequence"/>
</dbReference>
<dbReference type="InterPro" id="IPR032675">
    <property type="entry name" value="LRR_dom_sf"/>
</dbReference>
<keyword evidence="9" id="KW-1185">Reference proteome</keyword>
<dbReference type="SUPFAM" id="SSF52058">
    <property type="entry name" value="L domain-like"/>
    <property type="match status" value="2"/>
</dbReference>
<dbReference type="PANTHER" id="PTHR47566:SF1">
    <property type="entry name" value="PROTEIN NUD1"/>
    <property type="match status" value="1"/>
</dbReference>
<feature type="transmembrane region" description="Helical" evidence="5">
    <location>
        <begin position="930"/>
        <end position="948"/>
    </location>
</feature>
<dbReference type="PANTHER" id="PTHR47566">
    <property type="match status" value="1"/>
</dbReference>
<keyword evidence="5" id="KW-0472">Membrane</keyword>
<evidence type="ECO:0000256" key="1">
    <source>
        <dbReference type="ARBA" id="ARBA00022614"/>
    </source>
</evidence>
<dbReference type="Gene3D" id="3.80.10.10">
    <property type="entry name" value="Ribonuclease Inhibitor"/>
    <property type="match status" value="2"/>
</dbReference>
<evidence type="ECO:0000313" key="8">
    <source>
        <dbReference type="EMBL" id="MDQ0360932.1"/>
    </source>
</evidence>
<dbReference type="InterPro" id="IPR052574">
    <property type="entry name" value="CDIRP"/>
</dbReference>
<accession>A0ABU0E203</accession>
<feature type="chain" id="PRO_5046747624" evidence="6">
    <location>
        <begin position="27"/>
        <end position="955"/>
    </location>
</feature>